<evidence type="ECO:0000256" key="2">
    <source>
        <dbReference type="ARBA" id="ARBA00008974"/>
    </source>
</evidence>
<dbReference type="EMBL" id="JAJEQX010000020">
    <property type="protein sequence ID" value="MCC2254988.1"/>
    <property type="molecule type" value="Genomic_DNA"/>
</dbReference>
<dbReference type="Gene3D" id="1.10.4160.10">
    <property type="entry name" value="Hydantoin permease"/>
    <property type="match status" value="1"/>
</dbReference>
<organism evidence="7 8">
    <name type="scientific">Ruminococcus turbiniformis</name>
    <dbReference type="NCBI Taxonomy" id="2881258"/>
    <lineage>
        <taxon>Bacteria</taxon>
        <taxon>Bacillati</taxon>
        <taxon>Bacillota</taxon>
        <taxon>Clostridia</taxon>
        <taxon>Eubacteriales</taxon>
        <taxon>Oscillospiraceae</taxon>
        <taxon>Ruminococcus</taxon>
    </lineage>
</organism>
<feature type="transmembrane region" description="Helical" evidence="6">
    <location>
        <begin position="208"/>
        <end position="226"/>
    </location>
</feature>
<evidence type="ECO:0000256" key="6">
    <source>
        <dbReference type="SAM" id="Phobius"/>
    </source>
</evidence>
<name>A0ABS8FY48_9FIRM</name>
<dbReference type="SUPFAM" id="SSF53187">
    <property type="entry name" value="Zn-dependent exopeptidases"/>
    <property type="match status" value="1"/>
</dbReference>
<comment type="caution">
    <text evidence="7">The sequence shown here is derived from an EMBL/GenBank/DDBJ whole genome shotgun (WGS) entry which is preliminary data.</text>
</comment>
<dbReference type="Proteomes" id="UP001198151">
    <property type="component" value="Unassembled WGS sequence"/>
</dbReference>
<keyword evidence="3 6" id="KW-0812">Transmembrane</keyword>
<protein>
    <submittedName>
        <fullName evidence="7">Cytosine permease</fullName>
    </submittedName>
</protein>
<keyword evidence="8" id="KW-1185">Reference proteome</keyword>
<proteinExistence type="inferred from homology"/>
<gene>
    <name evidence="7" type="ORF">LKD70_11245</name>
</gene>
<accession>A0ABS8FY48</accession>
<keyword evidence="5 6" id="KW-0472">Membrane</keyword>
<evidence type="ECO:0000256" key="3">
    <source>
        <dbReference type="ARBA" id="ARBA00022692"/>
    </source>
</evidence>
<dbReference type="InterPro" id="IPR001248">
    <property type="entry name" value="Pur-cyt_permease"/>
</dbReference>
<feature type="transmembrane region" description="Helical" evidence="6">
    <location>
        <begin position="103"/>
        <end position="125"/>
    </location>
</feature>
<dbReference type="InterPro" id="IPR030191">
    <property type="entry name" value="CodB"/>
</dbReference>
<dbReference type="RefSeq" id="WP_227708129.1">
    <property type="nucleotide sequence ID" value="NZ_JAJEQX010000020.1"/>
</dbReference>
<feature type="transmembrane region" description="Helical" evidence="6">
    <location>
        <begin position="24"/>
        <end position="49"/>
    </location>
</feature>
<reference evidence="7 8" key="1">
    <citation type="submission" date="2021-10" db="EMBL/GenBank/DDBJ databases">
        <title>Anaerobic single-cell dispensing facilitates the cultivation of human gut bacteria.</title>
        <authorList>
            <person name="Afrizal A."/>
        </authorList>
    </citation>
    <scope>NUCLEOTIDE SEQUENCE [LARGE SCALE GENOMIC DNA]</scope>
    <source>
        <strain evidence="7 8">CLA-AA-H200</strain>
    </source>
</reference>
<dbReference type="PANTHER" id="PTHR30569">
    <property type="entry name" value="CYTOSINE TRANSPORTER CODB"/>
    <property type="match status" value="1"/>
</dbReference>
<sequence length="342" mass="37136">MAEKEKSIEAFALARVPKEQRKSWIDMVMVICIPAFLLGSMLLGTFMAFRTFGAEGLTANEVAEPTMSMIEGVGLAFSFFSASAFTAADLTRFQRNRKDTVKSAAWGLLPAGVITCVIGVVLSRVAGVYDISQVMAMVGLPVLGLTIMILAQLTTNSINAYAGGLDAVMTFNLPDNRRREATFVVGVLGVVLAVLGILDFIAVYLDGISFFGAPIAGVMIADYWIVGKGRPESWHPIEGWNWCGIAAAVISPVITKLMEAYREVTGDETPASVMGGGTYARAMDNVVAFGPVFPGRECTEHQADEWIFIDDLKKAREIYRLAMENWHVINLKIIIFFLPSGA</sequence>
<evidence type="ECO:0000256" key="1">
    <source>
        <dbReference type="ARBA" id="ARBA00004141"/>
    </source>
</evidence>
<feature type="transmembrane region" description="Helical" evidence="6">
    <location>
        <begin position="181"/>
        <end position="202"/>
    </location>
</feature>
<comment type="subcellular location">
    <subcellularLocation>
        <location evidence="1">Membrane</location>
        <topology evidence="1">Multi-pass membrane protein</topology>
    </subcellularLocation>
</comment>
<feature type="transmembrane region" description="Helical" evidence="6">
    <location>
        <begin position="131"/>
        <end position="151"/>
    </location>
</feature>
<evidence type="ECO:0000313" key="8">
    <source>
        <dbReference type="Proteomes" id="UP001198151"/>
    </source>
</evidence>
<evidence type="ECO:0000256" key="4">
    <source>
        <dbReference type="ARBA" id="ARBA00022989"/>
    </source>
</evidence>
<evidence type="ECO:0000256" key="5">
    <source>
        <dbReference type="ARBA" id="ARBA00023136"/>
    </source>
</evidence>
<feature type="transmembrane region" description="Helical" evidence="6">
    <location>
        <begin position="69"/>
        <end position="91"/>
    </location>
</feature>
<dbReference type="Pfam" id="PF02133">
    <property type="entry name" value="Transp_cyt_pur"/>
    <property type="match status" value="1"/>
</dbReference>
<keyword evidence="4 6" id="KW-1133">Transmembrane helix</keyword>
<comment type="similarity">
    <text evidence="2">Belongs to the purine-cytosine permease (2.A.39) family.</text>
</comment>
<dbReference type="PANTHER" id="PTHR30569:SF0">
    <property type="entry name" value="CYTOSINE PERMEASE"/>
    <property type="match status" value="1"/>
</dbReference>
<evidence type="ECO:0000313" key="7">
    <source>
        <dbReference type="EMBL" id="MCC2254988.1"/>
    </source>
</evidence>